<sequence>MAESADNQNEEGAKEYTPLKDQTEEAAPAKNLFLVRGHNFKLYSFKQPTFCSLCDKFLWGLFKQGYSCKECRMAVHRRCYENVVGKCLEAKGGEDNNENQTEDEPAGKAHTFEVYTFKTPTFCCHCGSLLWGCCSQGLKCKECKFNVHHRCKERAVHVCGVNQKAEIMKLEEEEAPDANENNEDNKEDGKKEEDKDDEKQTEEKKEEDGDGDKPADENSEKPAEEPEKTASGDSSQPEVSEKPEE</sequence>
<dbReference type="GO" id="GO:0016020">
    <property type="term" value="C:membrane"/>
    <property type="evidence" value="ECO:0007669"/>
    <property type="project" value="UniProtKB-SubCell"/>
</dbReference>
<dbReference type="InterPro" id="IPR046349">
    <property type="entry name" value="C1-like_sf"/>
</dbReference>
<proteinExistence type="predicted"/>
<evidence type="ECO:0000259" key="4">
    <source>
        <dbReference type="PROSITE" id="PS50081"/>
    </source>
</evidence>
<dbReference type="GO" id="GO:0007200">
    <property type="term" value="P:phospholipase C-activating G protein-coupled receptor signaling pathway"/>
    <property type="evidence" value="ECO:0007669"/>
    <property type="project" value="TreeGrafter"/>
</dbReference>
<dbReference type="InterPro" id="IPR020454">
    <property type="entry name" value="DAG/PE-bd"/>
</dbReference>
<dbReference type="OrthoDB" id="63267at2759"/>
<dbReference type="GO" id="GO:0004674">
    <property type="term" value="F:protein serine/threonine kinase activity"/>
    <property type="evidence" value="ECO:0007669"/>
    <property type="project" value="UniProtKB-KW"/>
</dbReference>
<dbReference type="PANTHER" id="PTHR22968:SF26">
    <property type="entry name" value="SERINE_THREONINE-PROTEIN KINASE D3"/>
    <property type="match status" value="1"/>
</dbReference>
<evidence type="ECO:0000256" key="1">
    <source>
        <dbReference type="ARBA" id="ARBA00022723"/>
    </source>
</evidence>
<name>A0A9Q1H8Z0_HOLLE</name>
<accession>A0A9Q1H8Z0</accession>
<dbReference type="PROSITE" id="PS00479">
    <property type="entry name" value="ZF_DAG_PE_1"/>
    <property type="match status" value="2"/>
</dbReference>
<dbReference type="GO" id="GO:0008270">
    <property type="term" value="F:zinc ion binding"/>
    <property type="evidence" value="ECO:0007669"/>
    <property type="project" value="UniProtKB-KW"/>
</dbReference>
<dbReference type="Gene3D" id="3.30.60.20">
    <property type="match status" value="2"/>
</dbReference>
<keyword evidence="2" id="KW-0862">Zinc</keyword>
<evidence type="ECO:0000256" key="2">
    <source>
        <dbReference type="ARBA" id="ARBA00022833"/>
    </source>
</evidence>
<feature type="domain" description="Phorbol-ester/DAG-type" evidence="4">
    <location>
        <begin position="37"/>
        <end position="87"/>
    </location>
</feature>
<dbReference type="PANTHER" id="PTHR22968">
    <property type="entry name" value="PROTEIN KINASE C, MU"/>
    <property type="match status" value="1"/>
</dbReference>
<evidence type="ECO:0000313" key="5">
    <source>
        <dbReference type="EMBL" id="KAJ8037439.1"/>
    </source>
</evidence>
<dbReference type="Pfam" id="PF00130">
    <property type="entry name" value="C1_1"/>
    <property type="match status" value="2"/>
</dbReference>
<dbReference type="PRINTS" id="PR00008">
    <property type="entry name" value="DAGPEDOMAIN"/>
</dbReference>
<feature type="region of interest" description="Disordered" evidence="3">
    <location>
        <begin position="170"/>
        <end position="245"/>
    </location>
</feature>
<dbReference type="SMART" id="SM00109">
    <property type="entry name" value="C1"/>
    <property type="match status" value="2"/>
</dbReference>
<comment type="caution">
    <text evidence="5">The sequence shown here is derived from an EMBL/GenBank/DDBJ whole genome shotgun (WGS) entry which is preliminary data.</text>
</comment>
<feature type="compositionally biased region" description="Basic and acidic residues" evidence="3">
    <location>
        <begin position="11"/>
        <end position="21"/>
    </location>
</feature>
<protein>
    <submittedName>
        <fullName evidence="5">Protein kinase C delta type</fullName>
    </submittedName>
</protein>
<feature type="domain" description="Phorbol-ester/DAG-type" evidence="4">
    <location>
        <begin position="109"/>
        <end position="159"/>
    </location>
</feature>
<feature type="compositionally biased region" description="Basic and acidic residues" evidence="3">
    <location>
        <begin position="183"/>
        <end position="230"/>
    </location>
</feature>
<dbReference type="InterPro" id="IPR002219">
    <property type="entry name" value="PKC_DAG/PE"/>
</dbReference>
<organism evidence="5 6">
    <name type="scientific">Holothuria leucospilota</name>
    <name type="common">Black long sea cucumber</name>
    <name type="synonym">Mertensiothuria leucospilota</name>
    <dbReference type="NCBI Taxonomy" id="206669"/>
    <lineage>
        <taxon>Eukaryota</taxon>
        <taxon>Metazoa</taxon>
        <taxon>Echinodermata</taxon>
        <taxon>Eleutherozoa</taxon>
        <taxon>Echinozoa</taxon>
        <taxon>Holothuroidea</taxon>
        <taxon>Aspidochirotacea</taxon>
        <taxon>Aspidochirotida</taxon>
        <taxon>Holothuriidae</taxon>
        <taxon>Holothuria</taxon>
    </lineage>
</organism>
<dbReference type="GO" id="GO:0035556">
    <property type="term" value="P:intracellular signal transduction"/>
    <property type="evidence" value="ECO:0007669"/>
    <property type="project" value="TreeGrafter"/>
</dbReference>
<dbReference type="CDD" id="cd20792">
    <property type="entry name" value="C1_cPKC_nPKC_rpt1"/>
    <property type="match status" value="1"/>
</dbReference>
<keyword evidence="1" id="KW-0479">Metal-binding</keyword>
<dbReference type="AlphaFoldDB" id="A0A9Q1H8Z0"/>
<dbReference type="Proteomes" id="UP001152320">
    <property type="component" value="Chromosome 8"/>
</dbReference>
<evidence type="ECO:0000256" key="3">
    <source>
        <dbReference type="SAM" id="MobiDB-lite"/>
    </source>
</evidence>
<dbReference type="SUPFAM" id="SSF57889">
    <property type="entry name" value="Cysteine-rich domain"/>
    <property type="match status" value="2"/>
</dbReference>
<dbReference type="GO" id="GO:0005829">
    <property type="term" value="C:cytosol"/>
    <property type="evidence" value="ECO:0007669"/>
    <property type="project" value="TreeGrafter"/>
</dbReference>
<reference evidence="5" key="1">
    <citation type="submission" date="2021-10" db="EMBL/GenBank/DDBJ databases">
        <title>Tropical sea cucumber genome reveals ecological adaptation and Cuvierian tubules defense mechanism.</title>
        <authorList>
            <person name="Chen T."/>
        </authorList>
    </citation>
    <scope>NUCLEOTIDE SEQUENCE</scope>
    <source>
        <strain evidence="5">Nanhai2018</strain>
        <tissue evidence="5">Muscle</tissue>
    </source>
</reference>
<dbReference type="CDD" id="cd20793">
    <property type="entry name" value="C1_cPKC_nPKC_rpt2"/>
    <property type="match status" value="1"/>
</dbReference>
<dbReference type="EMBL" id="JAIZAY010000008">
    <property type="protein sequence ID" value="KAJ8037439.1"/>
    <property type="molecule type" value="Genomic_DNA"/>
</dbReference>
<keyword evidence="6" id="KW-1185">Reference proteome</keyword>
<keyword evidence="5" id="KW-0808">Transferase</keyword>
<feature type="region of interest" description="Disordered" evidence="3">
    <location>
        <begin position="1"/>
        <end position="21"/>
    </location>
</feature>
<keyword evidence="5" id="KW-0418">Kinase</keyword>
<gene>
    <name evidence="5" type="ORF">HOLleu_18252</name>
</gene>
<dbReference type="PROSITE" id="PS50081">
    <property type="entry name" value="ZF_DAG_PE_2"/>
    <property type="match status" value="2"/>
</dbReference>
<evidence type="ECO:0000313" key="6">
    <source>
        <dbReference type="Proteomes" id="UP001152320"/>
    </source>
</evidence>
<feature type="compositionally biased region" description="Acidic residues" evidence="3">
    <location>
        <begin position="171"/>
        <end position="182"/>
    </location>
</feature>